<comment type="caution">
    <text evidence="2">The sequence shown here is derived from an EMBL/GenBank/DDBJ whole genome shotgun (WGS) entry which is preliminary data.</text>
</comment>
<proteinExistence type="predicted"/>
<sequence precursor="true">MRHCAVTVALALVLACSLFALAKAAPVETFAAYSDHVKTDPQSAVGCGCPGCSCIGCSCG</sequence>
<dbReference type="AlphaFoldDB" id="E1K2C2"/>
<name>E1K2C2_SOLFR</name>
<protein>
    <submittedName>
        <fullName evidence="2">Uncharacterized protein</fullName>
    </submittedName>
</protein>
<dbReference type="RefSeq" id="WP_005996988.1">
    <property type="nucleotide sequence ID" value="NZ_AECZ01000054.1"/>
</dbReference>
<evidence type="ECO:0000256" key="1">
    <source>
        <dbReference type="SAM" id="SignalP"/>
    </source>
</evidence>
<feature type="chain" id="PRO_5003148126" evidence="1">
    <location>
        <begin position="23"/>
        <end position="60"/>
    </location>
</feature>
<evidence type="ECO:0000313" key="2">
    <source>
        <dbReference type="EMBL" id="EFL49242.1"/>
    </source>
</evidence>
<dbReference type="STRING" id="596151.DesfrDRAFT_4022"/>
<gene>
    <name evidence="2" type="ORF">DesfrDRAFT_4022</name>
</gene>
<feature type="signal peptide" evidence="1">
    <location>
        <begin position="1"/>
        <end position="22"/>
    </location>
</feature>
<organism evidence="2 3">
    <name type="scientific">Solidesulfovibrio fructosivorans JJ]</name>
    <dbReference type="NCBI Taxonomy" id="596151"/>
    <lineage>
        <taxon>Bacteria</taxon>
        <taxon>Pseudomonadati</taxon>
        <taxon>Thermodesulfobacteriota</taxon>
        <taxon>Desulfovibrionia</taxon>
        <taxon>Desulfovibrionales</taxon>
        <taxon>Desulfovibrionaceae</taxon>
        <taxon>Solidesulfovibrio</taxon>
    </lineage>
</organism>
<accession>E1K2C2</accession>
<evidence type="ECO:0000313" key="3">
    <source>
        <dbReference type="Proteomes" id="UP000006250"/>
    </source>
</evidence>
<reference evidence="2 3" key="1">
    <citation type="submission" date="2010-08" db="EMBL/GenBank/DDBJ databases">
        <title>The draft genome of Desulfovibrio fructosovorans JJ.</title>
        <authorList>
            <consortium name="US DOE Joint Genome Institute (JGI-PGF)"/>
            <person name="Lucas S."/>
            <person name="Copeland A."/>
            <person name="Lapidus A."/>
            <person name="Cheng J.-F."/>
            <person name="Bruce D."/>
            <person name="Goodwin L."/>
            <person name="Pitluck S."/>
            <person name="Land M.L."/>
            <person name="Hauser L."/>
            <person name="Chang Y.-J."/>
            <person name="Jeffries C."/>
            <person name="Wall J.D."/>
            <person name="Stahl D.A."/>
            <person name="Arkin A.P."/>
            <person name="Dehal P."/>
            <person name="Stolyar S.M."/>
            <person name="Hazen T.C."/>
            <person name="Woyke T.J."/>
        </authorList>
    </citation>
    <scope>NUCLEOTIDE SEQUENCE [LARGE SCALE GENOMIC DNA]</scope>
    <source>
        <strain evidence="2 3">JJ</strain>
    </source>
</reference>
<keyword evidence="3" id="KW-1185">Reference proteome</keyword>
<keyword evidence="1" id="KW-0732">Signal</keyword>
<dbReference type="eggNOG" id="ENOG5031JXG">
    <property type="taxonomic scope" value="Bacteria"/>
</dbReference>
<dbReference type="PROSITE" id="PS51257">
    <property type="entry name" value="PROKAR_LIPOPROTEIN"/>
    <property type="match status" value="1"/>
</dbReference>
<dbReference type="EMBL" id="AECZ01000054">
    <property type="protein sequence ID" value="EFL49242.1"/>
    <property type="molecule type" value="Genomic_DNA"/>
</dbReference>
<dbReference type="Proteomes" id="UP000006250">
    <property type="component" value="Unassembled WGS sequence"/>
</dbReference>